<organism evidence="1 2">
    <name type="scientific">Gandjariella thermophila</name>
    <dbReference type="NCBI Taxonomy" id="1931992"/>
    <lineage>
        <taxon>Bacteria</taxon>
        <taxon>Bacillati</taxon>
        <taxon>Actinomycetota</taxon>
        <taxon>Actinomycetes</taxon>
        <taxon>Pseudonocardiales</taxon>
        <taxon>Pseudonocardiaceae</taxon>
        <taxon>Gandjariella</taxon>
    </lineage>
</organism>
<sequence>MSGQPSPTGASSANSASLRMIDTVDPCGLLKPQELQQLEVPTQSEPANASGETGCAWTSKKLFVSSTKAKDGLDYFTKHPEQYVNLAKNTVNDRPGVHFQISRSNTECTQAMAVGTGYVAIAVGYFDKQGDPCAQALQIAQMVEPRLPR</sequence>
<evidence type="ECO:0000313" key="1">
    <source>
        <dbReference type="EMBL" id="GDY32199.1"/>
    </source>
</evidence>
<evidence type="ECO:0000313" key="2">
    <source>
        <dbReference type="Proteomes" id="UP000298860"/>
    </source>
</evidence>
<protein>
    <recommendedName>
        <fullName evidence="3">DUF3558 domain-containing protein</fullName>
    </recommendedName>
</protein>
<dbReference type="Proteomes" id="UP000298860">
    <property type="component" value="Unassembled WGS sequence"/>
</dbReference>
<reference evidence="2" key="1">
    <citation type="submission" date="2019-04" db="EMBL/GenBank/DDBJ databases">
        <title>Draft genome sequence of Pseudonocardiaceae bacterium SL3-2-4.</title>
        <authorList>
            <person name="Ningsih F."/>
            <person name="Yokota A."/>
            <person name="Sakai Y."/>
            <person name="Nanatani K."/>
            <person name="Yabe S."/>
            <person name="Oetari A."/>
            <person name="Sjamsuridzal W."/>
        </authorList>
    </citation>
    <scope>NUCLEOTIDE SEQUENCE [LARGE SCALE GENOMIC DNA]</scope>
    <source>
        <strain evidence="2">SL3-2-4</strain>
    </source>
</reference>
<dbReference type="Pfam" id="PF12079">
    <property type="entry name" value="DUF3558"/>
    <property type="match status" value="1"/>
</dbReference>
<dbReference type="InterPro" id="IPR024520">
    <property type="entry name" value="DUF3558"/>
</dbReference>
<comment type="caution">
    <text evidence="1">The sequence shown here is derived from an EMBL/GenBank/DDBJ whole genome shotgun (WGS) entry which is preliminary data.</text>
</comment>
<gene>
    <name evidence="1" type="ORF">GTS_38320</name>
</gene>
<proteinExistence type="predicted"/>
<keyword evidence="2" id="KW-1185">Reference proteome</keyword>
<dbReference type="AlphaFoldDB" id="A0A4D4JCU3"/>
<evidence type="ECO:0008006" key="3">
    <source>
        <dbReference type="Google" id="ProtNLM"/>
    </source>
</evidence>
<dbReference type="EMBL" id="BJFL01000022">
    <property type="protein sequence ID" value="GDY32199.1"/>
    <property type="molecule type" value="Genomic_DNA"/>
</dbReference>
<accession>A0A4D4JCU3</accession>
<name>A0A4D4JCU3_9PSEU</name>